<dbReference type="Proteomes" id="UP001179121">
    <property type="component" value="Chromosome"/>
</dbReference>
<feature type="domain" description="Glucose/Sorbosone dehydrogenase" evidence="1">
    <location>
        <begin position="88"/>
        <end position="413"/>
    </location>
</feature>
<dbReference type="EMBL" id="OX365700">
    <property type="protein sequence ID" value="CAI4030182.1"/>
    <property type="molecule type" value="Genomic_DNA"/>
</dbReference>
<proteinExistence type="predicted"/>
<reference evidence="2" key="1">
    <citation type="submission" date="2022-10" db="EMBL/GenBank/DDBJ databases">
        <authorList>
            <person name="Koch H."/>
        </authorList>
    </citation>
    <scope>NUCLEOTIDE SEQUENCE</scope>
    <source>
        <strain evidence="2">DNF</strain>
    </source>
</reference>
<evidence type="ECO:0000313" key="3">
    <source>
        <dbReference type="Proteomes" id="UP001179121"/>
    </source>
</evidence>
<dbReference type="Gene3D" id="2.120.10.30">
    <property type="entry name" value="TolB, C-terminal domain"/>
    <property type="match status" value="1"/>
</dbReference>
<dbReference type="InterPro" id="IPR011042">
    <property type="entry name" value="6-blade_b-propeller_TolB-like"/>
</dbReference>
<dbReference type="Pfam" id="PF07995">
    <property type="entry name" value="GSDH"/>
    <property type="match status" value="1"/>
</dbReference>
<dbReference type="KEGG" id="nti:DNFV4_00607"/>
<dbReference type="AlphaFoldDB" id="A0AA86MWE0"/>
<dbReference type="PANTHER" id="PTHR19328:SF75">
    <property type="entry name" value="ALDOSE SUGAR DEHYDROGENASE YLII"/>
    <property type="match status" value="1"/>
</dbReference>
<dbReference type="PANTHER" id="PTHR19328">
    <property type="entry name" value="HEDGEHOG-INTERACTING PROTEIN"/>
    <property type="match status" value="1"/>
</dbReference>
<accession>A0AA86MWE0</accession>
<gene>
    <name evidence="2" type="ORF">DNFV4_00607</name>
</gene>
<evidence type="ECO:0000313" key="2">
    <source>
        <dbReference type="EMBL" id="CAI4030182.1"/>
    </source>
</evidence>
<dbReference type="RefSeq" id="WP_289267181.1">
    <property type="nucleotide sequence ID" value="NZ_OX365700.1"/>
</dbReference>
<evidence type="ECO:0000259" key="1">
    <source>
        <dbReference type="Pfam" id="PF07995"/>
    </source>
</evidence>
<keyword evidence="3" id="KW-1185">Reference proteome</keyword>
<name>A0AA86MWE0_9BACT</name>
<dbReference type="InterPro" id="IPR011041">
    <property type="entry name" value="Quinoprot_gluc/sorb_DH_b-prop"/>
</dbReference>
<organism evidence="2 3">
    <name type="scientific">Nitrospira tepida</name>
    <dbReference type="NCBI Taxonomy" id="2973512"/>
    <lineage>
        <taxon>Bacteria</taxon>
        <taxon>Pseudomonadati</taxon>
        <taxon>Nitrospirota</taxon>
        <taxon>Nitrospiria</taxon>
        <taxon>Nitrospirales</taxon>
        <taxon>Nitrospiraceae</taxon>
        <taxon>Nitrospira</taxon>
    </lineage>
</organism>
<dbReference type="SUPFAM" id="SSF50952">
    <property type="entry name" value="Soluble quinoprotein glucose dehydrogenase"/>
    <property type="match status" value="1"/>
</dbReference>
<protein>
    <submittedName>
        <fullName evidence="2">GSDH domain-containing protein</fullName>
    </submittedName>
</protein>
<dbReference type="InterPro" id="IPR012938">
    <property type="entry name" value="Glc/Sorbosone_DH"/>
</dbReference>
<sequence length="423" mass="44693">MLNNWTIFLRKDQAVPVGKTELLSPRTLSLWRALSLVLACSACSGGDDTGGTTAGDPSPPPPSSIAVKLEPITMALSAPVFMTAPPTDNTRLFIVEQGGAIKVFDVSTGSLLSTPFLDLSGAIASGGERGLLGMAFDPSYQSNGRFYVHYTDTNGDIVIARYLASTSNANEADPSSAVILRRIAHPTFSNHNGGMLAFGPDGCLYAGPGDGGGTGDPNNNAQNPASLLGKLLRLDPTTGNGCTNAIPNPFAGAGGAPEVWSIGLRNPWRFSFDRQTGDLYIGDVGQNTREEVNVSPAPHAGRQANYGWRLMEGFLCFNPASNCNPGGLTLPVLDYDQTGGACSVIGGYVYRGTAIPSLQGTYFYADLCAGFVRSFRYRNAQVTDQFEWPSLSPGPSITSFGEDAQGELYIMTLNGGLWRIAPL</sequence>